<dbReference type="EMBL" id="KV918776">
    <property type="protein sequence ID" value="OSX80339.1"/>
    <property type="molecule type" value="Genomic_DNA"/>
</dbReference>
<dbReference type="CDD" id="cd00102">
    <property type="entry name" value="IPT"/>
    <property type="match status" value="1"/>
</dbReference>
<keyword evidence="4" id="KW-1185">Reference proteome</keyword>
<organism evidence="3 4">
    <name type="scientific">Porphyra umbilicalis</name>
    <name type="common">Purple laver</name>
    <name type="synonym">Red alga</name>
    <dbReference type="NCBI Taxonomy" id="2786"/>
    <lineage>
        <taxon>Eukaryota</taxon>
        <taxon>Rhodophyta</taxon>
        <taxon>Bangiophyceae</taxon>
        <taxon>Bangiales</taxon>
        <taxon>Bangiaceae</taxon>
        <taxon>Porphyra</taxon>
    </lineage>
</organism>
<feature type="compositionally biased region" description="Low complexity" evidence="1">
    <location>
        <begin position="26"/>
        <end position="40"/>
    </location>
</feature>
<feature type="compositionally biased region" description="Pro residues" evidence="1">
    <location>
        <begin position="49"/>
        <end position="72"/>
    </location>
</feature>
<dbReference type="CDD" id="cd00603">
    <property type="entry name" value="IPT_PCSR"/>
    <property type="match status" value="1"/>
</dbReference>
<evidence type="ECO:0000256" key="1">
    <source>
        <dbReference type="SAM" id="MobiDB-lite"/>
    </source>
</evidence>
<dbReference type="InterPro" id="IPR011042">
    <property type="entry name" value="6-blade_b-propeller_TolB-like"/>
</dbReference>
<feature type="region of interest" description="Disordered" evidence="1">
    <location>
        <begin position="18"/>
        <end position="73"/>
    </location>
</feature>
<dbReference type="InterPro" id="IPR002909">
    <property type="entry name" value="IPT_dom"/>
</dbReference>
<reference evidence="3 4" key="1">
    <citation type="submission" date="2017-03" db="EMBL/GenBank/DDBJ databases">
        <title>WGS assembly of Porphyra umbilicalis.</title>
        <authorList>
            <person name="Brawley S.H."/>
            <person name="Blouin N.A."/>
            <person name="Ficko-Blean E."/>
            <person name="Wheeler G.L."/>
            <person name="Lohr M."/>
            <person name="Goodson H.V."/>
            <person name="Jenkins J.W."/>
            <person name="Blaby-Haas C.E."/>
            <person name="Helliwell K.E."/>
            <person name="Chan C."/>
            <person name="Marriage T."/>
            <person name="Bhattacharya D."/>
            <person name="Klein A.S."/>
            <person name="Badis Y."/>
            <person name="Brodie J."/>
            <person name="Cao Y."/>
            <person name="Collen J."/>
            <person name="Dittami S.M."/>
            <person name="Gachon C.M."/>
            <person name="Green B.R."/>
            <person name="Karpowicz S."/>
            <person name="Kim J.W."/>
            <person name="Kudahl U."/>
            <person name="Lin S."/>
            <person name="Michel G."/>
            <person name="Mittag M."/>
            <person name="Olson B.J."/>
            <person name="Pangilinan J."/>
            <person name="Peng Y."/>
            <person name="Qiu H."/>
            <person name="Shu S."/>
            <person name="Singer J.T."/>
            <person name="Smith A.G."/>
            <person name="Sprecher B.N."/>
            <person name="Wagner V."/>
            <person name="Wang W."/>
            <person name="Wang Z.-Y."/>
            <person name="Yan J."/>
            <person name="Yarish C."/>
            <person name="Zoeuner-Riek S."/>
            <person name="Zhuang Y."/>
            <person name="Zou Y."/>
            <person name="Lindquist E.A."/>
            <person name="Grimwood J."/>
            <person name="Barry K."/>
            <person name="Rokhsar D.S."/>
            <person name="Schmutz J."/>
            <person name="Stiller J.W."/>
            <person name="Grossman A.R."/>
            <person name="Prochnik S.E."/>
        </authorList>
    </citation>
    <scope>NUCLEOTIDE SEQUENCE [LARGE SCALE GENOMIC DNA]</scope>
    <source>
        <strain evidence="3">4086291</strain>
    </source>
</reference>
<protein>
    <recommendedName>
        <fullName evidence="2">IPT/TIG domain-containing protein</fullName>
    </recommendedName>
</protein>
<sequence>MAQRLCRCGAVCTPPRRSQLHRRARPAAVTVSPSAAARVAAGGGRRAGKPPPATPPPCTSRSAPPPPHPSPRPVTVTLTRAAVSLGLLLSTAVAAAVGATASGAQQAFDHRAHALLSTAEKPRLEFPLGTTRLRLRVVDNTGDAASAVTSVTVRLPQAWQRRPPTLTSIQPTRLPLNGGILTVRGTGFYNRPTVRVDGVEVRPLEPPTNTVMRVRAPPHGAGTAGVVVANGFGVLPWPRRATLTYARSRSAVRFTESFLRNARGPGAYRTPQTVVLRIGPDGAYYLGDLSGRVTRLDVTGDYRVTAACTSKALTVNGAKRSVMGMAFNPHHAADVKPRLYVTTATLFLKSRFAGGDERAWANGQVEELVADPTVRSGTCITRTRTVVSGLPVSAHDHSVSALEFNDWGALLINSGSMTNAGVSTPGDGIGGVPDSPLSSAVLIAHVNRRGFNGAVRYSDYRHPERADIVAGGASVRVYASGIRNAMSLLVHSSGALYTSDNSANQGFGSVSLSCTAAGAQPPDEPDRLLRVERGRYYGTPNRNRGRWDARQCTYRSPTDAVAHDGYTPPVATFVSSTNGMAEYTAARFANALRGDLFSSRVAFHGRGTLYHTRLGGGGTRVAAPPAVFWRASGLSLVVDAAGAMVMAQTFQRRVLLLRPRERNPGRPLVIGVHPPRGRARGGNVVLVVGWRLVGRTARVGPRACVRAWRAWGTRTGEGALYCLVPPGRGRVRVTVPGGVWDEHFNYRYV</sequence>
<proteinExistence type="predicted"/>
<dbReference type="Gene3D" id="2.60.40.10">
    <property type="entry name" value="Immunoglobulins"/>
    <property type="match status" value="1"/>
</dbReference>
<feature type="domain" description="IPT/TIG" evidence="2">
    <location>
        <begin position="163"/>
        <end position="246"/>
    </location>
</feature>
<dbReference type="Pfam" id="PF01833">
    <property type="entry name" value="TIG"/>
    <property type="match status" value="1"/>
</dbReference>
<dbReference type="Proteomes" id="UP000218209">
    <property type="component" value="Unassembled WGS sequence"/>
</dbReference>
<dbReference type="AlphaFoldDB" id="A0A1X6PHI8"/>
<accession>A0A1X6PHI8</accession>
<feature type="domain" description="IPT/TIG" evidence="2">
    <location>
        <begin position="666"/>
        <end position="749"/>
    </location>
</feature>
<gene>
    <name evidence="3" type="ORF">BU14_0053s0004</name>
</gene>
<dbReference type="SUPFAM" id="SSF50952">
    <property type="entry name" value="Soluble quinoprotein glucose dehydrogenase"/>
    <property type="match status" value="1"/>
</dbReference>
<evidence type="ECO:0000259" key="2">
    <source>
        <dbReference type="SMART" id="SM00429"/>
    </source>
</evidence>
<dbReference type="InterPro" id="IPR011041">
    <property type="entry name" value="Quinoprot_gluc/sorb_DH_b-prop"/>
</dbReference>
<dbReference type="Gene3D" id="2.120.10.30">
    <property type="entry name" value="TolB, C-terminal domain"/>
    <property type="match status" value="1"/>
</dbReference>
<dbReference type="OrthoDB" id="663146at2759"/>
<dbReference type="InterPro" id="IPR014756">
    <property type="entry name" value="Ig_E-set"/>
</dbReference>
<evidence type="ECO:0000313" key="4">
    <source>
        <dbReference type="Proteomes" id="UP000218209"/>
    </source>
</evidence>
<dbReference type="SUPFAM" id="SSF81296">
    <property type="entry name" value="E set domains"/>
    <property type="match status" value="1"/>
</dbReference>
<name>A0A1X6PHI8_PORUM</name>
<dbReference type="SMART" id="SM00429">
    <property type="entry name" value="IPT"/>
    <property type="match status" value="2"/>
</dbReference>
<dbReference type="InterPro" id="IPR013783">
    <property type="entry name" value="Ig-like_fold"/>
</dbReference>
<evidence type="ECO:0000313" key="3">
    <source>
        <dbReference type="EMBL" id="OSX80339.1"/>
    </source>
</evidence>